<evidence type="ECO:0000313" key="1">
    <source>
        <dbReference type="EMBL" id="KAH3770617.1"/>
    </source>
</evidence>
<organism evidence="1 2">
    <name type="scientific">Dreissena polymorpha</name>
    <name type="common">Zebra mussel</name>
    <name type="synonym">Mytilus polymorpha</name>
    <dbReference type="NCBI Taxonomy" id="45954"/>
    <lineage>
        <taxon>Eukaryota</taxon>
        <taxon>Metazoa</taxon>
        <taxon>Spiralia</taxon>
        <taxon>Lophotrochozoa</taxon>
        <taxon>Mollusca</taxon>
        <taxon>Bivalvia</taxon>
        <taxon>Autobranchia</taxon>
        <taxon>Heteroconchia</taxon>
        <taxon>Euheterodonta</taxon>
        <taxon>Imparidentia</taxon>
        <taxon>Neoheterodontei</taxon>
        <taxon>Myida</taxon>
        <taxon>Dreissenoidea</taxon>
        <taxon>Dreissenidae</taxon>
        <taxon>Dreissena</taxon>
    </lineage>
</organism>
<gene>
    <name evidence="1" type="ORF">DPMN_171906</name>
</gene>
<dbReference type="AlphaFoldDB" id="A0A9D4IFK4"/>
<accession>A0A9D4IFK4</accession>
<reference evidence="1" key="1">
    <citation type="journal article" date="2019" name="bioRxiv">
        <title>The Genome of the Zebra Mussel, Dreissena polymorpha: A Resource for Invasive Species Research.</title>
        <authorList>
            <person name="McCartney M.A."/>
            <person name="Auch B."/>
            <person name="Kono T."/>
            <person name="Mallez S."/>
            <person name="Zhang Y."/>
            <person name="Obille A."/>
            <person name="Becker A."/>
            <person name="Abrahante J.E."/>
            <person name="Garbe J."/>
            <person name="Badalamenti J.P."/>
            <person name="Herman A."/>
            <person name="Mangelson H."/>
            <person name="Liachko I."/>
            <person name="Sullivan S."/>
            <person name="Sone E.D."/>
            <person name="Koren S."/>
            <person name="Silverstein K.A.T."/>
            <person name="Beckman K.B."/>
            <person name="Gohl D.M."/>
        </authorList>
    </citation>
    <scope>NUCLEOTIDE SEQUENCE</scope>
    <source>
        <strain evidence="1">Duluth1</strain>
        <tissue evidence="1">Whole animal</tissue>
    </source>
</reference>
<proteinExistence type="predicted"/>
<keyword evidence="2" id="KW-1185">Reference proteome</keyword>
<evidence type="ECO:0000313" key="2">
    <source>
        <dbReference type="Proteomes" id="UP000828390"/>
    </source>
</evidence>
<protein>
    <submittedName>
        <fullName evidence="1">Uncharacterized protein</fullName>
    </submittedName>
</protein>
<sequence length="74" mass="8203">MEQLLSSLTQLRSISINAKKGCPGLWDALNGLNIKILSMSGEHREGLRVEHSESLSQSLTSLTKLKTLKLHMQT</sequence>
<reference evidence="1" key="2">
    <citation type="submission" date="2020-11" db="EMBL/GenBank/DDBJ databases">
        <authorList>
            <person name="McCartney M.A."/>
            <person name="Auch B."/>
            <person name="Kono T."/>
            <person name="Mallez S."/>
            <person name="Becker A."/>
            <person name="Gohl D.M."/>
            <person name="Silverstein K.A.T."/>
            <person name="Koren S."/>
            <person name="Bechman K.B."/>
            <person name="Herman A."/>
            <person name="Abrahante J.E."/>
            <person name="Garbe J."/>
        </authorList>
    </citation>
    <scope>NUCLEOTIDE SEQUENCE</scope>
    <source>
        <strain evidence="1">Duluth1</strain>
        <tissue evidence="1">Whole animal</tissue>
    </source>
</reference>
<name>A0A9D4IFK4_DREPO</name>
<dbReference type="Proteomes" id="UP000828390">
    <property type="component" value="Unassembled WGS sequence"/>
</dbReference>
<dbReference type="EMBL" id="JAIWYP010000009">
    <property type="protein sequence ID" value="KAH3770617.1"/>
    <property type="molecule type" value="Genomic_DNA"/>
</dbReference>
<comment type="caution">
    <text evidence="1">The sequence shown here is derived from an EMBL/GenBank/DDBJ whole genome shotgun (WGS) entry which is preliminary data.</text>
</comment>